<accession>A0A9D4G9T4</accession>
<evidence type="ECO:0000313" key="2">
    <source>
        <dbReference type="Proteomes" id="UP000828390"/>
    </source>
</evidence>
<dbReference type="SUPFAM" id="SSF63825">
    <property type="entry name" value="YWTD domain"/>
    <property type="match status" value="1"/>
</dbReference>
<dbReference type="EMBL" id="JAIWYP010000006">
    <property type="protein sequence ID" value="KAH3811466.1"/>
    <property type="molecule type" value="Genomic_DNA"/>
</dbReference>
<proteinExistence type="predicted"/>
<organism evidence="1 2">
    <name type="scientific">Dreissena polymorpha</name>
    <name type="common">Zebra mussel</name>
    <name type="synonym">Mytilus polymorpha</name>
    <dbReference type="NCBI Taxonomy" id="45954"/>
    <lineage>
        <taxon>Eukaryota</taxon>
        <taxon>Metazoa</taxon>
        <taxon>Spiralia</taxon>
        <taxon>Lophotrochozoa</taxon>
        <taxon>Mollusca</taxon>
        <taxon>Bivalvia</taxon>
        <taxon>Autobranchia</taxon>
        <taxon>Heteroconchia</taxon>
        <taxon>Euheterodonta</taxon>
        <taxon>Imparidentia</taxon>
        <taxon>Neoheterodontei</taxon>
        <taxon>Myida</taxon>
        <taxon>Dreissenoidea</taxon>
        <taxon>Dreissenidae</taxon>
        <taxon>Dreissena</taxon>
    </lineage>
</organism>
<sequence length="105" mass="11274">MLLCFAGCAVSPKGDKLYITTSWGWGKLLTLSRDGTVLAAFTDPELRAPSSVYVTPAGQKLVLGIEPNYLLQADSKGRWKLATLATYKDGIRCFSSTTSSIIVGN</sequence>
<gene>
    <name evidence="1" type="ORF">DPMN_139876</name>
</gene>
<keyword evidence="2" id="KW-1185">Reference proteome</keyword>
<name>A0A9D4G9T4_DREPO</name>
<protein>
    <submittedName>
        <fullName evidence="1">Uncharacterized protein</fullName>
    </submittedName>
</protein>
<dbReference type="AlphaFoldDB" id="A0A9D4G9T4"/>
<dbReference type="Proteomes" id="UP000828390">
    <property type="component" value="Unassembled WGS sequence"/>
</dbReference>
<reference evidence="1" key="1">
    <citation type="journal article" date="2019" name="bioRxiv">
        <title>The Genome of the Zebra Mussel, Dreissena polymorpha: A Resource for Invasive Species Research.</title>
        <authorList>
            <person name="McCartney M.A."/>
            <person name="Auch B."/>
            <person name="Kono T."/>
            <person name="Mallez S."/>
            <person name="Zhang Y."/>
            <person name="Obille A."/>
            <person name="Becker A."/>
            <person name="Abrahante J.E."/>
            <person name="Garbe J."/>
            <person name="Badalamenti J.P."/>
            <person name="Herman A."/>
            <person name="Mangelson H."/>
            <person name="Liachko I."/>
            <person name="Sullivan S."/>
            <person name="Sone E.D."/>
            <person name="Koren S."/>
            <person name="Silverstein K.A.T."/>
            <person name="Beckman K.B."/>
            <person name="Gohl D.M."/>
        </authorList>
    </citation>
    <scope>NUCLEOTIDE SEQUENCE</scope>
    <source>
        <strain evidence="1">Duluth1</strain>
        <tissue evidence="1">Whole animal</tissue>
    </source>
</reference>
<evidence type="ECO:0000313" key="1">
    <source>
        <dbReference type="EMBL" id="KAH3811466.1"/>
    </source>
</evidence>
<reference evidence="1" key="2">
    <citation type="submission" date="2020-11" db="EMBL/GenBank/DDBJ databases">
        <authorList>
            <person name="McCartney M.A."/>
            <person name="Auch B."/>
            <person name="Kono T."/>
            <person name="Mallez S."/>
            <person name="Becker A."/>
            <person name="Gohl D.M."/>
            <person name="Silverstein K.A.T."/>
            <person name="Koren S."/>
            <person name="Bechman K.B."/>
            <person name="Herman A."/>
            <person name="Abrahante J.E."/>
            <person name="Garbe J."/>
        </authorList>
    </citation>
    <scope>NUCLEOTIDE SEQUENCE</scope>
    <source>
        <strain evidence="1">Duluth1</strain>
        <tissue evidence="1">Whole animal</tissue>
    </source>
</reference>
<comment type="caution">
    <text evidence="1">The sequence shown here is derived from an EMBL/GenBank/DDBJ whole genome shotgun (WGS) entry which is preliminary data.</text>
</comment>